<evidence type="ECO:0000256" key="1">
    <source>
        <dbReference type="SAM" id="MobiDB-lite"/>
    </source>
</evidence>
<evidence type="ECO:0008006" key="4">
    <source>
        <dbReference type="Google" id="ProtNLM"/>
    </source>
</evidence>
<gene>
    <name evidence="2" type="ORF">BST26_12835</name>
</gene>
<feature type="compositionally biased region" description="Polar residues" evidence="1">
    <location>
        <begin position="1"/>
        <end position="10"/>
    </location>
</feature>
<comment type="caution">
    <text evidence="2">The sequence shown here is derived from an EMBL/GenBank/DDBJ whole genome shotgun (WGS) entry which is preliminary data.</text>
</comment>
<dbReference type="Proteomes" id="UP000192801">
    <property type="component" value="Unassembled WGS sequence"/>
</dbReference>
<evidence type="ECO:0000313" key="2">
    <source>
        <dbReference type="EMBL" id="ORA69775.1"/>
    </source>
</evidence>
<dbReference type="STRING" id="444597.BST26_12835"/>
<reference evidence="2 3" key="1">
    <citation type="submission" date="2016-12" db="EMBL/GenBank/DDBJ databases">
        <title>The new phylogeny of genus Mycobacterium.</title>
        <authorList>
            <person name="Tortoli E."/>
            <person name="Trovato A."/>
            <person name="Cirillo D.M."/>
        </authorList>
    </citation>
    <scope>NUCLEOTIDE SEQUENCE [LARGE SCALE GENOMIC DNA]</scope>
    <source>
        <strain evidence="2 3">DSM 45130</strain>
    </source>
</reference>
<feature type="region of interest" description="Disordered" evidence="1">
    <location>
        <begin position="1"/>
        <end position="21"/>
    </location>
</feature>
<sequence length="106" mass="11194">MAGETLTVTRGATDRFGNRENTGTHEVVGVIAWHGFTRATGQRAESASGAPELYVKAGTDLRARDRITRASGQVFAVVGGPMWDGPHPITGNTPKNVAYQLEAVTG</sequence>
<dbReference type="EMBL" id="MVHS01000029">
    <property type="protein sequence ID" value="ORA69775.1"/>
    <property type="molecule type" value="Genomic_DNA"/>
</dbReference>
<name>A0A1X0DBJ8_9MYCO</name>
<accession>A0A1X0DBJ8</accession>
<protein>
    <recommendedName>
        <fullName evidence="4">Head-to-tail stopper</fullName>
    </recommendedName>
</protein>
<keyword evidence="3" id="KW-1185">Reference proteome</keyword>
<evidence type="ECO:0000313" key="3">
    <source>
        <dbReference type="Proteomes" id="UP000192801"/>
    </source>
</evidence>
<organism evidence="2 3">
    <name type="scientific">Mycolicibacterium insubricum</name>
    <dbReference type="NCBI Taxonomy" id="444597"/>
    <lineage>
        <taxon>Bacteria</taxon>
        <taxon>Bacillati</taxon>
        <taxon>Actinomycetota</taxon>
        <taxon>Actinomycetes</taxon>
        <taxon>Mycobacteriales</taxon>
        <taxon>Mycobacteriaceae</taxon>
        <taxon>Mycolicibacterium</taxon>
    </lineage>
</organism>
<proteinExistence type="predicted"/>
<dbReference type="AlphaFoldDB" id="A0A1X0DBJ8"/>